<reference evidence="4" key="2">
    <citation type="submission" date="2011-03" db="EMBL/GenBank/DDBJ databases">
        <title>Annotation of Magnaporthe poae ATCC 64411.</title>
        <authorList>
            <person name="Ma L.-J."/>
            <person name="Dead R."/>
            <person name="Young S.K."/>
            <person name="Zeng Q."/>
            <person name="Gargeya S."/>
            <person name="Fitzgerald M."/>
            <person name="Haas B."/>
            <person name="Abouelleil A."/>
            <person name="Alvarado L."/>
            <person name="Arachchi H.M."/>
            <person name="Berlin A."/>
            <person name="Brown A."/>
            <person name="Chapman S.B."/>
            <person name="Chen Z."/>
            <person name="Dunbar C."/>
            <person name="Freedman E."/>
            <person name="Gearin G."/>
            <person name="Gellesch M."/>
            <person name="Goldberg J."/>
            <person name="Griggs A."/>
            <person name="Gujja S."/>
            <person name="Heiman D."/>
            <person name="Howarth C."/>
            <person name="Larson L."/>
            <person name="Lui A."/>
            <person name="MacDonald P.J.P."/>
            <person name="Mehta T."/>
            <person name="Montmayeur A."/>
            <person name="Murphy C."/>
            <person name="Neiman D."/>
            <person name="Pearson M."/>
            <person name="Priest M."/>
            <person name="Roberts A."/>
            <person name="Saif S."/>
            <person name="Shea T."/>
            <person name="Shenoy N."/>
            <person name="Sisk P."/>
            <person name="Stolte C."/>
            <person name="Sykes S."/>
            <person name="Yandava C."/>
            <person name="Wortman J."/>
            <person name="Nusbaum C."/>
            <person name="Birren B."/>
        </authorList>
    </citation>
    <scope>NUCLEOTIDE SEQUENCE</scope>
    <source>
        <strain evidence="4">ATCC 64411</strain>
    </source>
</reference>
<feature type="non-terminal residue" evidence="4">
    <location>
        <position position="292"/>
    </location>
</feature>
<evidence type="ECO:0000313" key="4">
    <source>
        <dbReference type="EMBL" id="KLU90557.1"/>
    </source>
</evidence>
<name>A0A0H2U3V0_MAGP6</name>
<dbReference type="GO" id="GO:0005778">
    <property type="term" value="C:peroxisomal membrane"/>
    <property type="evidence" value="ECO:0007669"/>
    <property type="project" value="UniProtKB-SubCell"/>
</dbReference>
<evidence type="ECO:0000256" key="3">
    <source>
        <dbReference type="SAM" id="MobiDB-lite"/>
    </source>
</evidence>
<evidence type="ECO:0000256" key="2">
    <source>
        <dbReference type="RuleBase" id="RU365003"/>
    </source>
</evidence>
<reference evidence="4" key="1">
    <citation type="submission" date="2010-05" db="EMBL/GenBank/DDBJ databases">
        <title>The Genome Sequence of Magnaporthe poae strain ATCC 64411.</title>
        <authorList>
            <consortium name="The Broad Institute Genome Sequencing Platform"/>
            <consortium name="Broad Institute Genome Sequencing Center for Infectious Disease"/>
            <person name="Ma L.-J."/>
            <person name="Dead R."/>
            <person name="Young S."/>
            <person name="Zeng Q."/>
            <person name="Koehrsen M."/>
            <person name="Alvarado L."/>
            <person name="Berlin A."/>
            <person name="Chapman S.B."/>
            <person name="Chen Z."/>
            <person name="Freedman E."/>
            <person name="Gellesch M."/>
            <person name="Goldberg J."/>
            <person name="Griggs A."/>
            <person name="Gujja S."/>
            <person name="Heilman E.R."/>
            <person name="Heiman D."/>
            <person name="Hepburn T."/>
            <person name="Howarth C."/>
            <person name="Jen D."/>
            <person name="Larson L."/>
            <person name="Mehta T."/>
            <person name="Neiman D."/>
            <person name="Pearson M."/>
            <person name="Roberts A."/>
            <person name="Saif S."/>
            <person name="Shea T."/>
            <person name="Shenoy N."/>
            <person name="Sisk P."/>
            <person name="Stolte C."/>
            <person name="Sykes S."/>
            <person name="Walk T."/>
            <person name="White J."/>
            <person name="Yandava C."/>
            <person name="Haas B."/>
            <person name="Nusbaum C."/>
            <person name="Birren B."/>
        </authorList>
    </citation>
    <scope>NUCLEOTIDE SEQUENCE</scope>
    <source>
        <strain evidence="4">ATCC 64411</strain>
    </source>
</reference>
<sequence length="292" mass="31895">MAAPAPPSEAPSAPATGAAATITTKSPKPAPRKLGVRAVLSLPQTYASFIAKNQSQVSQIESALRSLTYVIPGRFRDAEIASEAIHSGVQLLSMYHDTLLERAAADDNSSSSRSPSKTAPSPSTRTIHSRYTTFWSQKSPLYRRVARALQIVQYTQLLIEMAAKRRGDDRLRWRLVVLVEAFKALCKLILLRITRGRPLVTPALPERRPIPPPDDDDSSKGEYVIPPELRDGDDDDDNLDNHHKAATANGTAINGHANGHATTAATHSKEWHMPRTRSVLPSLPDSADINSY</sequence>
<evidence type="ECO:0000256" key="1">
    <source>
        <dbReference type="ARBA" id="ARBA00009505"/>
    </source>
</evidence>
<feature type="region of interest" description="Disordered" evidence="3">
    <location>
        <begin position="202"/>
        <end position="292"/>
    </location>
</feature>
<feature type="region of interest" description="Disordered" evidence="3">
    <location>
        <begin position="104"/>
        <end position="125"/>
    </location>
</feature>
<comment type="subcellular location">
    <subcellularLocation>
        <location evidence="2">Peroxisome membrane</location>
    </subcellularLocation>
</comment>
<feature type="compositionally biased region" description="Low complexity" evidence="3">
    <location>
        <begin position="254"/>
        <end position="266"/>
    </location>
</feature>
<dbReference type="PANTHER" id="PTHR13299:SF0">
    <property type="entry name" value="PEROXISOMAL MEMBRANE PROTEIN PEX16"/>
    <property type="match status" value="1"/>
</dbReference>
<keyword evidence="2" id="KW-0576">Peroxisome</keyword>
<dbReference type="EMBL" id="GL876975">
    <property type="protein sequence ID" value="KLU90557.1"/>
    <property type="molecule type" value="Genomic_DNA"/>
</dbReference>
<accession>A0A0H2U3V0</accession>
<dbReference type="OrthoDB" id="2021143at2759"/>
<feature type="compositionally biased region" description="Low complexity" evidence="3">
    <location>
        <begin position="106"/>
        <end position="125"/>
    </location>
</feature>
<organism evidence="4">
    <name type="scientific">Magnaporthiopsis poae (strain ATCC 64411 / 73-15)</name>
    <name type="common">Kentucky bluegrass fungus</name>
    <name type="synonym">Magnaporthe poae</name>
    <dbReference type="NCBI Taxonomy" id="644358"/>
    <lineage>
        <taxon>Eukaryota</taxon>
        <taxon>Fungi</taxon>
        <taxon>Dikarya</taxon>
        <taxon>Ascomycota</taxon>
        <taxon>Pezizomycotina</taxon>
        <taxon>Sordariomycetes</taxon>
        <taxon>Sordariomycetidae</taxon>
        <taxon>Magnaporthales</taxon>
        <taxon>Magnaporthaceae</taxon>
        <taxon>Magnaporthiopsis</taxon>
    </lineage>
</organism>
<dbReference type="InterPro" id="IPR013919">
    <property type="entry name" value="Pex16"/>
</dbReference>
<keyword evidence="2" id="KW-0962">Peroxisome biogenesis</keyword>
<dbReference type="Pfam" id="PF08610">
    <property type="entry name" value="Pex16"/>
    <property type="match status" value="1"/>
</dbReference>
<feature type="region of interest" description="Disordered" evidence="3">
    <location>
        <begin position="1"/>
        <end position="31"/>
    </location>
</feature>
<protein>
    <recommendedName>
        <fullName evidence="2">Peroxisomal membrane protein PEX16</fullName>
    </recommendedName>
</protein>
<comment type="similarity">
    <text evidence="1 2">Belongs to the peroxin-16 family.</text>
</comment>
<gene>
    <name evidence="4" type="ORF">MAPG_10409</name>
</gene>
<proteinExistence type="inferred from homology"/>
<dbReference type="GO" id="GO:0007031">
    <property type="term" value="P:peroxisome organization"/>
    <property type="evidence" value="ECO:0007669"/>
    <property type="project" value="UniProtKB-KW"/>
</dbReference>
<dbReference type="VEuPathDB" id="FungiDB:MAPG_10409"/>
<feature type="compositionally biased region" description="Low complexity" evidence="3">
    <location>
        <begin position="10"/>
        <end position="21"/>
    </location>
</feature>
<dbReference type="PANTHER" id="PTHR13299">
    <property type="entry name" value="PEROXISOMAL MEMBRANE PROTEIN PEX16"/>
    <property type="match status" value="1"/>
</dbReference>
<dbReference type="AlphaFoldDB" id="A0A0H2U3V0"/>